<proteinExistence type="predicted"/>
<dbReference type="InterPro" id="IPR005182">
    <property type="entry name" value="YdbS-like_PH"/>
</dbReference>
<dbReference type="KEGG" id="rama:IDM48_08330"/>
<dbReference type="AlphaFoldDB" id="A0A7H2BIA0"/>
<dbReference type="Pfam" id="PF03703">
    <property type="entry name" value="bPH_2"/>
    <property type="match status" value="1"/>
</dbReference>
<feature type="domain" description="YdbS-like PH" evidence="1">
    <location>
        <begin position="75"/>
        <end position="140"/>
    </location>
</feature>
<protein>
    <submittedName>
        <fullName evidence="2">PH domain-containing protein</fullName>
    </submittedName>
</protein>
<accession>A0A7H2BIA0</accession>
<evidence type="ECO:0000313" key="3">
    <source>
        <dbReference type="Proteomes" id="UP000516421"/>
    </source>
</evidence>
<dbReference type="RefSeq" id="WP_190616913.1">
    <property type="nucleotide sequence ID" value="NZ_CP061538.1"/>
</dbReference>
<keyword evidence="3" id="KW-1185">Reference proteome</keyword>
<sequence>MMKLRGTLAPGEEVLIATRSQASALLPALWEGLGAVLAFSFASTISADSSVLAWAGYFLATFFSCKCLRRVVRWGSTGFFLTNSRVVIQRGFGTSSQVSLPLAVIEGVDVRPAALRGADGAHLHLHVQGEVHVLRSVPRGHDFSHEIRGAQNRLMQRLSWSGMY</sequence>
<dbReference type="Proteomes" id="UP000516421">
    <property type="component" value="Chromosome"/>
</dbReference>
<dbReference type="EMBL" id="CP061538">
    <property type="protein sequence ID" value="QNV39396.1"/>
    <property type="molecule type" value="Genomic_DNA"/>
</dbReference>
<name>A0A7H2BIA0_9MICC</name>
<organism evidence="2 3">
    <name type="scientific">Rothia amarae</name>
    <dbReference type="NCBI Taxonomy" id="169480"/>
    <lineage>
        <taxon>Bacteria</taxon>
        <taxon>Bacillati</taxon>
        <taxon>Actinomycetota</taxon>
        <taxon>Actinomycetes</taxon>
        <taxon>Micrococcales</taxon>
        <taxon>Micrococcaceae</taxon>
        <taxon>Rothia</taxon>
    </lineage>
</organism>
<gene>
    <name evidence="2" type="ORF">IDM48_08330</name>
</gene>
<evidence type="ECO:0000259" key="1">
    <source>
        <dbReference type="Pfam" id="PF03703"/>
    </source>
</evidence>
<evidence type="ECO:0000313" key="2">
    <source>
        <dbReference type="EMBL" id="QNV39396.1"/>
    </source>
</evidence>
<reference evidence="2 3" key="1">
    <citation type="submission" date="2020-09" db="EMBL/GenBank/DDBJ databases">
        <title>Investigation of environmental microbe.</title>
        <authorList>
            <person name="Ou Y."/>
            <person name="Kang Q."/>
        </authorList>
    </citation>
    <scope>NUCLEOTIDE SEQUENCE [LARGE SCALE GENOMIC DNA]</scope>
    <source>
        <strain evidence="2 3">KJZ-9</strain>
    </source>
</reference>